<evidence type="ECO:0000313" key="2">
    <source>
        <dbReference type="Proteomes" id="UP000814140"/>
    </source>
</evidence>
<organism evidence="1 2">
    <name type="scientific">Artomyces pyxidatus</name>
    <dbReference type="NCBI Taxonomy" id="48021"/>
    <lineage>
        <taxon>Eukaryota</taxon>
        <taxon>Fungi</taxon>
        <taxon>Dikarya</taxon>
        <taxon>Basidiomycota</taxon>
        <taxon>Agaricomycotina</taxon>
        <taxon>Agaricomycetes</taxon>
        <taxon>Russulales</taxon>
        <taxon>Auriscalpiaceae</taxon>
        <taxon>Artomyces</taxon>
    </lineage>
</organism>
<comment type="caution">
    <text evidence="1">The sequence shown here is derived from an EMBL/GenBank/DDBJ whole genome shotgun (WGS) entry which is preliminary data.</text>
</comment>
<proteinExistence type="predicted"/>
<evidence type="ECO:0000313" key="1">
    <source>
        <dbReference type="EMBL" id="KAI0056952.1"/>
    </source>
</evidence>
<dbReference type="EMBL" id="MU277255">
    <property type="protein sequence ID" value="KAI0056952.1"/>
    <property type="molecule type" value="Genomic_DNA"/>
</dbReference>
<sequence length="289" mass="31580">MFSAATIAFSLQLPLFLRQLPSEIDPTDAGTPWSHRRTNIIAAVGAVSVRINYILSDAIVVWRALTLWGSNKQVFIILSIFMLGTTAAAGSDVGLSLAQLFNTHNIAENQSPSKLGERSLILVGPTLGTNILATSLIAYKAWRHRAFIKANLSEGSPATNVEKILALLVESGIIYCIVWIFYLLAAFRLFPADGFAVMDGIMVQIAGIYPTMIIILVCLQKSNFEQYSQSTYNMGHTLRFASAPDSTSTGFGPQTRPSIYAIHPRVADSDDFVEAESQIQFESIKTEVS</sequence>
<gene>
    <name evidence="1" type="ORF">BV25DRAFT_1920589</name>
</gene>
<protein>
    <submittedName>
        <fullName evidence="1">Uncharacterized protein</fullName>
    </submittedName>
</protein>
<dbReference type="Proteomes" id="UP000814140">
    <property type="component" value="Unassembled WGS sequence"/>
</dbReference>
<name>A0ACB8SL79_9AGAM</name>
<reference evidence="1" key="1">
    <citation type="submission" date="2021-03" db="EMBL/GenBank/DDBJ databases">
        <authorList>
            <consortium name="DOE Joint Genome Institute"/>
            <person name="Ahrendt S."/>
            <person name="Looney B.P."/>
            <person name="Miyauchi S."/>
            <person name="Morin E."/>
            <person name="Drula E."/>
            <person name="Courty P.E."/>
            <person name="Chicoki N."/>
            <person name="Fauchery L."/>
            <person name="Kohler A."/>
            <person name="Kuo A."/>
            <person name="Labutti K."/>
            <person name="Pangilinan J."/>
            <person name="Lipzen A."/>
            <person name="Riley R."/>
            <person name="Andreopoulos W."/>
            <person name="He G."/>
            <person name="Johnson J."/>
            <person name="Barry K.W."/>
            <person name="Grigoriev I.V."/>
            <person name="Nagy L."/>
            <person name="Hibbett D."/>
            <person name="Henrissat B."/>
            <person name="Matheny P.B."/>
            <person name="Labbe J."/>
            <person name="Martin F."/>
        </authorList>
    </citation>
    <scope>NUCLEOTIDE SEQUENCE</scope>
    <source>
        <strain evidence="1">HHB10654</strain>
    </source>
</reference>
<reference evidence="1" key="2">
    <citation type="journal article" date="2022" name="New Phytol.">
        <title>Evolutionary transition to the ectomycorrhizal habit in the genomes of a hyperdiverse lineage of mushroom-forming fungi.</title>
        <authorList>
            <person name="Looney B."/>
            <person name="Miyauchi S."/>
            <person name="Morin E."/>
            <person name="Drula E."/>
            <person name="Courty P.E."/>
            <person name="Kohler A."/>
            <person name="Kuo A."/>
            <person name="LaButti K."/>
            <person name="Pangilinan J."/>
            <person name="Lipzen A."/>
            <person name="Riley R."/>
            <person name="Andreopoulos W."/>
            <person name="He G."/>
            <person name="Johnson J."/>
            <person name="Nolan M."/>
            <person name="Tritt A."/>
            <person name="Barry K.W."/>
            <person name="Grigoriev I.V."/>
            <person name="Nagy L.G."/>
            <person name="Hibbett D."/>
            <person name="Henrissat B."/>
            <person name="Matheny P.B."/>
            <person name="Labbe J."/>
            <person name="Martin F.M."/>
        </authorList>
    </citation>
    <scope>NUCLEOTIDE SEQUENCE</scope>
    <source>
        <strain evidence="1">HHB10654</strain>
    </source>
</reference>
<accession>A0ACB8SL79</accession>
<keyword evidence="2" id="KW-1185">Reference proteome</keyword>